<dbReference type="Gene3D" id="3.40.605.10">
    <property type="entry name" value="Aldehyde Dehydrogenase, Chain A, domain 1"/>
    <property type="match status" value="1"/>
</dbReference>
<evidence type="ECO:0000256" key="4">
    <source>
        <dbReference type="ARBA" id="ARBA00024226"/>
    </source>
</evidence>
<evidence type="ECO:0000313" key="9">
    <source>
        <dbReference type="Proteomes" id="UP000807025"/>
    </source>
</evidence>
<dbReference type="Proteomes" id="UP000807025">
    <property type="component" value="Unassembled WGS sequence"/>
</dbReference>
<dbReference type="SUPFAM" id="SSF53720">
    <property type="entry name" value="ALDH-like"/>
    <property type="match status" value="1"/>
</dbReference>
<dbReference type="Gene3D" id="3.40.309.10">
    <property type="entry name" value="Aldehyde Dehydrogenase, Chain A, domain 2"/>
    <property type="match status" value="1"/>
</dbReference>
<evidence type="ECO:0000256" key="2">
    <source>
        <dbReference type="ARBA" id="ARBA00023002"/>
    </source>
</evidence>
<dbReference type="Pfam" id="PF00171">
    <property type="entry name" value="Aldedh"/>
    <property type="match status" value="2"/>
</dbReference>
<evidence type="ECO:0000256" key="5">
    <source>
        <dbReference type="PROSITE-ProRule" id="PRU10007"/>
    </source>
</evidence>
<dbReference type="AlphaFoldDB" id="A0A9P6D2A9"/>
<sequence>MPETFTYQFDTPAFKGASTINTGLFIGGKWVDSVDGDFIDIVNPATGTRITRVVAASAKDIDIAVDTAKQAYKTAWGMRVPGKTRGRIINKLADLIEKYADEMAALESLNTGNKPLLVLIPTQQYSRCVGKIFNDSRRGDIDSAIEVFRYYAGWADKIHGQVIETHEHALAYTRHEPYGVCGQIIPWNFPFSMLSWKVAPALATGNVVVLKPSEITPFTALRFADMLSEAGVPPGVVNIVTGLGPIAGQAISEHLKVDKVAFTGSTLVGRKIMEAAARSNLKAISLELGGKSPNIIFDDADLEQTVKWTAFGIFANMGQVCAAGSRVFVQEGIYPKFIEAFTKAAQGLGTAIGDPFAKESKHGPQVSKTQFDRVMGYIESGKEAGANVVIGGHKHGNNGYFIEPTIFTDCRPGMKIVQEEIFGPVAAVIKFKTEEEVIQMANDSIYGLACAVFTENGSRALRVIHALEAGTGFVNCYNTVGPSVPFGGYKQSGTGRDLGQYALDTYTQVKSVQVNIGQKL</sequence>
<feature type="domain" description="Aldehyde dehydrogenase" evidence="7">
    <location>
        <begin position="30"/>
        <end position="113"/>
    </location>
</feature>
<dbReference type="FunFam" id="3.40.605.10:FF:000029">
    <property type="entry name" value="Aldehyde dehydrogenase, mitochondrial"/>
    <property type="match status" value="1"/>
</dbReference>
<protein>
    <recommendedName>
        <fullName evidence="4">aldehyde dehydrogenase (NAD(+))</fullName>
        <ecNumber evidence="4">1.2.1.3</ecNumber>
    </recommendedName>
</protein>
<dbReference type="InterPro" id="IPR016161">
    <property type="entry name" value="Ald_DH/histidinol_DH"/>
</dbReference>
<dbReference type="PROSITE" id="PS00070">
    <property type="entry name" value="ALDEHYDE_DEHYDR_CYS"/>
    <property type="match status" value="1"/>
</dbReference>
<dbReference type="InterPro" id="IPR016163">
    <property type="entry name" value="Ald_DH_C"/>
</dbReference>
<comment type="similarity">
    <text evidence="1 6">Belongs to the aldehyde dehydrogenase family.</text>
</comment>
<keyword evidence="3" id="KW-0520">NAD</keyword>
<evidence type="ECO:0000259" key="7">
    <source>
        <dbReference type="Pfam" id="PF00171"/>
    </source>
</evidence>
<dbReference type="EMBL" id="MU154716">
    <property type="protein sequence ID" value="KAF9488377.1"/>
    <property type="molecule type" value="Genomic_DNA"/>
</dbReference>
<proteinExistence type="inferred from homology"/>
<reference evidence="8" key="1">
    <citation type="submission" date="2020-11" db="EMBL/GenBank/DDBJ databases">
        <authorList>
            <consortium name="DOE Joint Genome Institute"/>
            <person name="Ahrendt S."/>
            <person name="Riley R."/>
            <person name="Andreopoulos W."/>
            <person name="Labutti K."/>
            <person name="Pangilinan J."/>
            <person name="Ruiz-Duenas F.J."/>
            <person name="Barrasa J.M."/>
            <person name="Sanchez-Garcia M."/>
            <person name="Camarero S."/>
            <person name="Miyauchi S."/>
            <person name="Serrano A."/>
            <person name="Linde D."/>
            <person name="Babiker R."/>
            <person name="Drula E."/>
            <person name="Ayuso-Fernandez I."/>
            <person name="Pacheco R."/>
            <person name="Padilla G."/>
            <person name="Ferreira P."/>
            <person name="Barriuso J."/>
            <person name="Kellner H."/>
            <person name="Castanera R."/>
            <person name="Alfaro M."/>
            <person name="Ramirez L."/>
            <person name="Pisabarro A.G."/>
            <person name="Kuo A."/>
            <person name="Tritt A."/>
            <person name="Lipzen A."/>
            <person name="He G."/>
            <person name="Yan M."/>
            <person name="Ng V."/>
            <person name="Cullen D."/>
            <person name="Martin F."/>
            <person name="Rosso M.-N."/>
            <person name="Henrissat B."/>
            <person name="Hibbett D."/>
            <person name="Martinez A.T."/>
            <person name="Grigoriev I.V."/>
        </authorList>
    </citation>
    <scope>NUCLEOTIDE SEQUENCE</scope>
    <source>
        <strain evidence="8">ATCC 90797</strain>
    </source>
</reference>
<dbReference type="FunFam" id="3.40.309.10:FF:000012">
    <property type="entry name" value="Betaine aldehyde dehydrogenase"/>
    <property type="match status" value="1"/>
</dbReference>
<feature type="active site" evidence="5">
    <location>
        <position position="287"/>
    </location>
</feature>
<feature type="domain" description="Aldehyde dehydrogenase" evidence="7">
    <location>
        <begin position="126"/>
        <end position="512"/>
    </location>
</feature>
<evidence type="ECO:0000256" key="6">
    <source>
        <dbReference type="RuleBase" id="RU003345"/>
    </source>
</evidence>
<accession>A0A9P6D2A9</accession>
<dbReference type="PROSITE" id="PS00687">
    <property type="entry name" value="ALDEHYDE_DEHYDR_GLU"/>
    <property type="match status" value="1"/>
</dbReference>
<dbReference type="InterPro" id="IPR016162">
    <property type="entry name" value="Ald_DH_N"/>
</dbReference>
<comment type="caution">
    <text evidence="8">The sequence shown here is derived from an EMBL/GenBank/DDBJ whole genome shotgun (WGS) entry which is preliminary data.</text>
</comment>
<dbReference type="EC" id="1.2.1.3" evidence="4"/>
<dbReference type="InterPro" id="IPR015590">
    <property type="entry name" value="Aldehyde_DH_dom"/>
</dbReference>
<keyword evidence="2 6" id="KW-0560">Oxidoreductase</keyword>
<dbReference type="InterPro" id="IPR016160">
    <property type="entry name" value="Ald_DH_CS_CYS"/>
</dbReference>
<evidence type="ECO:0000256" key="1">
    <source>
        <dbReference type="ARBA" id="ARBA00009986"/>
    </source>
</evidence>
<evidence type="ECO:0000313" key="8">
    <source>
        <dbReference type="EMBL" id="KAF9488377.1"/>
    </source>
</evidence>
<dbReference type="OrthoDB" id="310895at2759"/>
<organism evidence="8 9">
    <name type="scientific">Pleurotus eryngii</name>
    <name type="common">Boletus of the steppes</name>
    <dbReference type="NCBI Taxonomy" id="5323"/>
    <lineage>
        <taxon>Eukaryota</taxon>
        <taxon>Fungi</taxon>
        <taxon>Dikarya</taxon>
        <taxon>Basidiomycota</taxon>
        <taxon>Agaricomycotina</taxon>
        <taxon>Agaricomycetes</taxon>
        <taxon>Agaricomycetidae</taxon>
        <taxon>Agaricales</taxon>
        <taxon>Pleurotineae</taxon>
        <taxon>Pleurotaceae</taxon>
        <taxon>Pleurotus</taxon>
    </lineage>
</organism>
<dbReference type="InterPro" id="IPR029510">
    <property type="entry name" value="Ald_DH_CS_GLU"/>
</dbReference>
<gene>
    <name evidence="8" type="ORF">BDN71DRAFT_1436180</name>
</gene>
<dbReference type="PANTHER" id="PTHR11699">
    <property type="entry name" value="ALDEHYDE DEHYDROGENASE-RELATED"/>
    <property type="match status" value="1"/>
</dbReference>
<keyword evidence="9" id="KW-1185">Reference proteome</keyword>
<dbReference type="CDD" id="cd07091">
    <property type="entry name" value="ALDH_F1-2_Ald2-like"/>
    <property type="match status" value="1"/>
</dbReference>
<dbReference type="FunFam" id="3.40.605.10:FF:000026">
    <property type="entry name" value="Aldehyde dehydrogenase, putative"/>
    <property type="match status" value="1"/>
</dbReference>
<name>A0A9P6D2A9_PLEER</name>
<dbReference type="GO" id="GO:0004029">
    <property type="term" value="F:aldehyde dehydrogenase (NAD+) activity"/>
    <property type="evidence" value="ECO:0007669"/>
    <property type="project" value="UniProtKB-EC"/>
</dbReference>
<evidence type="ECO:0000256" key="3">
    <source>
        <dbReference type="ARBA" id="ARBA00023027"/>
    </source>
</evidence>